<dbReference type="PANTHER" id="PTHR38429:SF1">
    <property type="entry name" value="SEPTATION PROTEIN SPOVG-RELATED"/>
    <property type="match status" value="1"/>
</dbReference>
<accession>A0A1W9S0S7</accession>
<dbReference type="InterPro" id="IPR036751">
    <property type="entry name" value="SpoVG_sf"/>
</dbReference>
<organism evidence="5 6">
    <name type="scientific">Candidatus Coatesbacteria bacterium 4484_99</name>
    <dbReference type="NCBI Taxonomy" id="1970774"/>
    <lineage>
        <taxon>Bacteria</taxon>
        <taxon>Candidatus Coatesiibacteriota</taxon>
    </lineage>
</organism>
<proteinExistence type="inferred from homology"/>
<dbReference type="NCBIfam" id="NF009749">
    <property type="entry name" value="PRK13259.1"/>
    <property type="match status" value="1"/>
</dbReference>
<name>A0A1W9S0S7_9BACT</name>
<comment type="similarity">
    <text evidence="4">Belongs to the SpoVG family.</text>
</comment>
<dbReference type="Proteomes" id="UP000192611">
    <property type="component" value="Unassembled WGS sequence"/>
</dbReference>
<dbReference type="HAMAP" id="MF_00819">
    <property type="entry name" value="SpoVG"/>
    <property type="match status" value="1"/>
</dbReference>
<keyword evidence="1 4" id="KW-0132">Cell division</keyword>
<dbReference type="AlphaFoldDB" id="A0A1W9S0S7"/>
<keyword evidence="2 4" id="KW-0717">Septation</keyword>
<dbReference type="GO" id="GO:0030435">
    <property type="term" value="P:sporulation resulting in formation of a cellular spore"/>
    <property type="evidence" value="ECO:0007669"/>
    <property type="project" value="InterPro"/>
</dbReference>
<dbReference type="SUPFAM" id="SSF160537">
    <property type="entry name" value="SpoVG-like"/>
    <property type="match status" value="1"/>
</dbReference>
<dbReference type="PANTHER" id="PTHR38429">
    <property type="entry name" value="SEPTATION PROTEIN SPOVG-RELATED"/>
    <property type="match status" value="1"/>
</dbReference>
<comment type="caution">
    <text evidence="5">The sequence shown here is derived from an EMBL/GenBank/DDBJ whole genome shotgun (WGS) entry which is preliminary data.</text>
</comment>
<dbReference type="EMBL" id="NATQ01000052">
    <property type="protein sequence ID" value="OQX90449.1"/>
    <property type="molecule type" value="Genomic_DNA"/>
</dbReference>
<reference evidence="6" key="1">
    <citation type="submission" date="2017-03" db="EMBL/GenBank/DDBJ databases">
        <title>Novel pathways for hydrocarbon cycling and metabolic interdependencies in hydrothermal sediment communities.</title>
        <authorList>
            <person name="Dombrowski N."/>
            <person name="Seitz K."/>
            <person name="Teske A."/>
            <person name="Baker B."/>
        </authorList>
    </citation>
    <scope>NUCLEOTIDE SEQUENCE [LARGE SCALE GENOMIC DNA]</scope>
</reference>
<sequence length="96" mass="11153">MEVTEVRLSLRNEDRLKAYATVTFDDCFVVRGLKVIRGDKGLFVAMPSRKMRDGSYRDVAHPINMDTRNYIQKIILDEYEKQLDKALELAKTTIVE</sequence>
<evidence type="ECO:0000256" key="4">
    <source>
        <dbReference type="HAMAP-Rule" id="MF_00819"/>
    </source>
</evidence>
<comment type="function">
    <text evidence="4">Could be involved in septation.</text>
</comment>
<protein>
    <recommendedName>
        <fullName evidence="4">Putative septation protein SpoVG</fullName>
    </recommendedName>
</protein>
<dbReference type="InterPro" id="IPR007170">
    <property type="entry name" value="SpoVG"/>
</dbReference>
<evidence type="ECO:0000256" key="3">
    <source>
        <dbReference type="ARBA" id="ARBA00023306"/>
    </source>
</evidence>
<gene>
    <name evidence="4" type="primary">spoVG</name>
    <name evidence="5" type="ORF">B6D57_03055</name>
</gene>
<dbReference type="GO" id="GO:0000917">
    <property type="term" value="P:division septum assembly"/>
    <property type="evidence" value="ECO:0007669"/>
    <property type="project" value="UniProtKB-KW"/>
</dbReference>
<dbReference type="Pfam" id="PF04026">
    <property type="entry name" value="SpoVG"/>
    <property type="match status" value="1"/>
</dbReference>
<evidence type="ECO:0000256" key="2">
    <source>
        <dbReference type="ARBA" id="ARBA00023210"/>
    </source>
</evidence>
<evidence type="ECO:0000313" key="5">
    <source>
        <dbReference type="EMBL" id="OQX90449.1"/>
    </source>
</evidence>
<dbReference type="Gene3D" id="3.30.1120.40">
    <property type="entry name" value="Stage V sporulation protein G"/>
    <property type="match status" value="1"/>
</dbReference>
<evidence type="ECO:0000313" key="6">
    <source>
        <dbReference type="Proteomes" id="UP000192611"/>
    </source>
</evidence>
<evidence type="ECO:0000256" key="1">
    <source>
        <dbReference type="ARBA" id="ARBA00022618"/>
    </source>
</evidence>
<keyword evidence="3 4" id="KW-0131">Cell cycle</keyword>